<name>A0A3E3E6I5_9FIRM</name>
<evidence type="ECO:0000313" key="1">
    <source>
        <dbReference type="EMBL" id="RGD76867.1"/>
    </source>
</evidence>
<sequence length="128" mass="15365">MEFKYDPQNRRLIEGWNLIFYDTEDTIHLSMEEYEQLAFDFNWNGMIDCAFRTYHRGIEAGYKELIPLLGELYEQNDDLENAYRCYLEAALINDLNGIKNLSRMYKKGIYVQKDEKKAKKLNMLSKKR</sequence>
<dbReference type="SUPFAM" id="SSF81901">
    <property type="entry name" value="HCP-like"/>
    <property type="match status" value="1"/>
</dbReference>
<gene>
    <name evidence="1" type="ORF">DXC78_05395</name>
</gene>
<organism evidence="1 2">
    <name type="scientific">Faecalicoccus pleomorphus</name>
    <dbReference type="NCBI Taxonomy" id="1323"/>
    <lineage>
        <taxon>Bacteria</taxon>
        <taxon>Bacillati</taxon>
        <taxon>Bacillota</taxon>
        <taxon>Erysipelotrichia</taxon>
        <taxon>Erysipelotrichales</taxon>
        <taxon>Erysipelotrichaceae</taxon>
        <taxon>Faecalicoccus</taxon>
    </lineage>
</organism>
<dbReference type="Gene3D" id="1.25.40.10">
    <property type="entry name" value="Tetratricopeptide repeat domain"/>
    <property type="match status" value="1"/>
</dbReference>
<dbReference type="InterPro" id="IPR011990">
    <property type="entry name" value="TPR-like_helical_dom_sf"/>
</dbReference>
<proteinExistence type="predicted"/>
<dbReference type="EMBL" id="QUSK01000009">
    <property type="protein sequence ID" value="RGD76867.1"/>
    <property type="molecule type" value="Genomic_DNA"/>
</dbReference>
<comment type="caution">
    <text evidence="1">The sequence shown here is derived from an EMBL/GenBank/DDBJ whole genome shotgun (WGS) entry which is preliminary data.</text>
</comment>
<dbReference type="AlphaFoldDB" id="A0A3E3E6I5"/>
<dbReference type="RefSeq" id="WP_117446069.1">
    <property type="nucleotide sequence ID" value="NZ_CALCIP010000012.1"/>
</dbReference>
<reference evidence="1 2" key="1">
    <citation type="submission" date="2018-08" db="EMBL/GenBank/DDBJ databases">
        <title>A genome reference for cultivated species of the human gut microbiota.</title>
        <authorList>
            <person name="Zou Y."/>
            <person name="Xue W."/>
            <person name="Luo G."/>
        </authorList>
    </citation>
    <scope>NUCLEOTIDE SEQUENCE [LARGE SCALE GENOMIC DNA]</scope>
    <source>
        <strain evidence="1 2">TF08-11</strain>
    </source>
</reference>
<dbReference type="Proteomes" id="UP000260721">
    <property type="component" value="Unassembled WGS sequence"/>
</dbReference>
<protein>
    <recommendedName>
        <fullName evidence="3">Sel1 repeat family protein</fullName>
    </recommendedName>
</protein>
<accession>A0A3E3E6I5</accession>
<evidence type="ECO:0008006" key="3">
    <source>
        <dbReference type="Google" id="ProtNLM"/>
    </source>
</evidence>
<evidence type="ECO:0000313" key="2">
    <source>
        <dbReference type="Proteomes" id="UP000260721"/>
    </source>
</evidence>